<dbReference type="EMBL" id="JBEWZI010000029">
    <property type="protein sequence ID" value="MET7016148.1"/>
    <property type="molecule type" value="Genomic_DNA"/>
</dbReference>
<evidence type="ECO:0000256" key="1">
    <source>
        <dbReference type="SAM" id="Phobius"/>
    </source>
</evidence>
<accession>A0ABV2TQF0</accession>
<evidence type="ECO:0000313" key="4">
    <source>
        <dbReference type="Proteomes" id="UP001549691"/>
    </source>
</evidence>
<keyword evidence="1" id="KW-0472">Membrane</keyword>
<dbReference type="InterPro" id="IPR006976">
    <property type="entry name" value="VanZ-like"/>
</dbReference>
<dbReference type="NCBIfam" id="NF037970">
    <property type="entry name" value="vanZ_1"/>
    <property type="match status" value="1"/>
</dbReference>
<gene>
    <name evidence="3" type="ORF">ABXR19_18330</name>
</gene>
<dbReference type="Proteomes" id="UP001549691">
    <property type="component" value="Unassembled WGS sequence"/>
</dbReference>
<dbReference type="RefSeq" id="WP_354602604.1">
    <property type="nucleotide sequence ID" value="NZ_JBEWZI010000029.1"/>
</dbReference>
<keyword evidence="1" id="KW-0812">Transmembrane</keyword>
<dbReference type="Pfam" id="PF04892">
    <property type="entry name" value="VanZ"/>
    <property type="match status" value="1"/>
</dbReference>
<reference evidence="3 4" key="1">
    <citation type="submission" date="2024-07" db="EMBL/GenBank/DDBJ databases">
        <title>Uliginosibacterium flavum JJ3220;KACC:17644.</title>
        <authorList>
            <person name="Kim M.K."/>
        </authorList>
    </citation>
    <scope>NUCLEOTIDE SEQUENCE [LARGE SCALE GENOMIC DNA]</scope>
    <source>
        <strain evidence="3 4">KACC:17644</strain>
    </source>
</reference>
<feature type="domain" description="VanZ-like" evidence="2">
    <location>
        <begin position="42"/>
        <end position="114"/>
    </location>
</feature>
<dbReference type="PANTHER" id="PTHR28008">
    <property type="entry name" value="DOMAIN PROTEIN, PUTATIVE (AFU_ORTHOLOGUE AFUA_3G10980)-RELATED"/>
    <property type="match status" value="1"/>
</dbReference>
<evidence type="ECO:0000259" key="2">
    <source>
        <dbReference type="Pfam" id="PF04892"/>
    </source>
</evidence>
<keyword evidence="4" id="KW-1185">Reference proteome</keyword>
<dbReference type="PANTHER" id="PTHR28008:SF1">
    <property type="entry name" value="DOMAIN PROTEIN, PUTATIVE (AFU_ORTHOLOGUE AFUA_3G10980)-RELATED"/>
    <property type="match status" value="1"/>
</dbReference>
<organism evidence="3 4">
    <name type="scientific">Uliginosibacterium flavum</name>
    <dbReference type="NCBI Taxonomy" id="1396831"/>
    <lineage>
        <taxon>Bacteria</taxon>
        <taxon>Pseudomonadati</taxon>
        <taxon>Pseudomonadota</taxon>
        <taxon>Betaproteobacteria</taxon>
        <taxon>Rhodocyclales</taxon>
        <taxon>Zoogloeaceae</taxon>
        <taxon>Uliginosibacterium</taxon>
    </lineage>
</organism>
<name>A0ABV2TQF0_9RHOO</name>
<evidence type="ECO:0000313" key="3">
    <source>
        <dbReference type="EMBL" id="MET7016148.1"/>
    </source>
</evidence>
<proteinExistence type="predicted"/>
<keyword evidence="1" id="KW-1133">Transmembrane helix</keyword>
<protein>
    <submittedName>
        <fullName evidence="3">VanZ family protein</fullName>
    </submittedName>
</protein>
<sequence length="124" mass="13222">MKSLRYSRWRIAFAAFCVLALAAGLFVGGAQPAAVGLIPPPWDKLAHACVFGAIAFLLHGGLRLRAWLAVLLAVLLGAGDEIHQAFLPGRFAGLDDWIADLFGALLGVLLVGVLRRNLLPPRIS</sequence>
<feature type="transmembrane region" description="Helical" evidence="1">
    <location>
        <begin position="42"/>
        <end position="59"/>
    </location>
</feature>
<feature type="transmembrane region" description="Helical" evidence="1">
    <location>
        <begin position="97"/>
        <end position="114"/>
    </location>
</feature>
<comment type="caution">
    <text evidence="3">The sequence shown here is derived from an EMBL/GenBank/DDBJ whole genome shotgun (WGS) entry which is preliminary data.</text>
</comment>
<feature type="transmembrane region" description="Helical" evidence="1">
    <location>
        <begin position="66"/>
        <end position="85"/>
    </location>
</feature>